<dbReference type="CDD" id="cd18673">
    <property type="entry name" value="PIN_XRN1-2-like"/>
    <property type="match status" value="1"/>
</dbReference>
<evidence type="ECO:0000256" key="5">
    <source>
        <dbReference type="ARBA" id="ARBA00022839"/>
    </source>
</evidence>
<evidence type="ECO:0000256" key="1">
    <source>
        <dbReference type="ARBA" id="ARBA00006994"/>
    </source>
</evidence>
<feature type="region of interest" description="Disordered" evidence="6">
    <location>
        <begin position="266"/>
        <end position="287"/>
    </location>
</feature>
<evidence type="ECO:0000313" key="9">
    <source>
        <dbReference type="EMBL" id="KAA8499911.1"/>
    </source>
</evidence>
<feature type="compositionally biased region" description="Polar residues" evidence="6">
    <location>
        <begin position="655"/>
        <end position="666"/>
    </location>
</feature>
<evidence type="ECO:0000256" key="2">
    <source>
        <dbReference type="ARBA" id="ARBA00022664"/>
    </source>
</evidence>
<reference evidence="10" key="1">
    <citation type="journal article" date="2019" name="Nat. Commun.">
        <title>Expansion of phycobilisome linker gene families in mesophilic red algae.</title>
        <authorList>
            <person name="Lee J."/>
            <person name="Kim D."/>
            <person name="Bhattacharya D."/>
            <person name="Yoon H.S."/>
        </authorList>
    </citation>
    <scope>NUCLEOTIDE SEQUENCE [LARGE SCALE GENOMIC DNA]</scope>
    <source>
        <strain evidence="10">CCMP 1328</strain>
    </source>
</reference>
<feature type="compositionally biased region" description="Polar residues" evidence="6">
    <location>
        <begin position="438"/>
        <end position="448"/>
    </location>
</feature>
<dbReference type="GO" id="GO:0003723">
    <property type="term" value="F:RNA binding"/>
    <property type="evidence" value="ECO:0007669"/>
    <property type="project" value="TreeGrafter"/>
</dbReference>
<feature type="compositionally biased region" description="Polar residues" evidence="6">
    <location>
        <begin position="1025"/>
        <end position="1038"/>
    </location>
</feature>
<comment type="similarity">
    <text evidence="1">Belongs to the 5'-3' exonuclease family. XRN2/RAT1 subfamily.</text>
</comment>
<keyword evidence="2" id="KW-0507">mRNA processing</keyword>
<feature type="compositionally biased region" description="Basic and acidic residues" evidence="6">
    <location>
        <begin position="496"/>
        <end position="507"/>
    </location>
</feature>
<dbReference type="GO" id="GO:0005634">
    <property type="term" value="C:nucleus"/>
    <property type="evidence" value="ECO:0007669"/>
    <property type="project" value="TreeGrafter"/>
</dbReference>
<feature type="domain" description="Xrn1 helical" evidence="8">
    <location>
        <begin position="348"/>
        <end position="498"/>
    </location>
</feature>
<dbReference type="FunFam" id="1.25.40.1050:FF:000002">
    <property type="entry name" value="5'-3' exoribonuclease"/>
    <property type="match status" value="1"/>
</dbReference>
<keyword evidence="10" id="KW-1185">Reference proteome</keyword>
<feature type="compositionally biased region" description="Basic and acidic residues" evidence="6">
    <location>
        <begin position="580"/>
        <end position="611"/>
    </location>
</feature>
<dbReference type="OrthoDB" id="372487at2759"/>
<dbReference type="AlphaFoldDB" id="A0A5J4Z7H5"/>
<dbReference type="PANTHER" id="PTHR12341">
    <property type="entry name" value="5'-&gt;3' EXORIBONUCLEASE"/>
    <property type="match status" value="1"/>
</dbReference>
<dbReference type="Pfam" id="PF17846">
    <property type="entry name" value="XRN_M"/>
    <property type="match status" value="2"/>
</dbReference>
<evidence type="ECO:0000259" key="8">
    <source>
        <dbReference type="Pfam" id="PF17846"/>
    </source>
</evidence>
<feature type="compositionally biased region" description="Basic and acidic residues" evidence="6">
    <location>
        <begin position="453"/>
        <end position="462"/>
    </location>
</feature>
<protein>
    <submittedName>
        <fullName evidence="9">5'-3' exoribonuclease 2</fullName>
    </submittedName>
</protein>
<evidence type="ECO:0000259" key="7">
    <source>
        <dbReference type="Pfam" id="PF03159"/>
    </source>
</evidence>
<evidence type="ECO:0000313" key="10">
    <source>
        <dbReference type="Proteomes" id="UP000324585"/>
    </source>
</evidence>
<dbReference type="Gene3D" id="1.25.40.1050">
    <property type="match status" value="1"/>
</dbReference>
<dbReference type="FunFam" id="3.40.50.12390:FF:000003">
    <property type="entry name" value="5'-3' exoribonuclease"/>
    <property type="match status" value="1"/>
</dbReference>
<dbReference type="EMBL" id="VRMN01000001">
    <property type="protein sequence ID" value="KAA8499911.1"/>
    <property type="molecule type" value="Genomic_DNA"/>
</dbReference>
<dbReference type="InterPro" id="IPR041412">
    <property type="entry name" value="Xrn1_helical"/>
</dbReference>
<gene>
    <name evidence="9" type="ORF">FVE85_7496</name>
</gene>
<accession>A0A5J4Z7H5</accession>
<evidence type="ECO:0000256" key="3">
    <source>
        <dbReference type="ARBA" id="ARBA00022722"/>
    </source>
</evidence>
<evidence type="ECO:0000256" key="4">
    <source>
        <dbReference type="ARBA" id="ARBA00022801"/>
    </source>
</evidence>
<dbReference type="Pfam" id="PF03159">
    <property type="entry name" value="XRN_N"/>
    <property type="match status" value="1"/>
</dbReference>
<name>A0A5J4Z7H5_PORPP</name>
<dbReference type="GO" id="GO:0000956">
    <property type="term" value="P:nuclear-transcribed mRNA catabolic process"/>
    <property type="evidence" value="ECO:0007669"/>
    <property type="project" value="TreeGrafter"/>
</dbReference>
<dbReference type="InterPro" id="IPR027073">
    <property type="entry name" value="5_3_exoribonuclease"/>
</dbReference>
<organism evidence="9 10">
    <name type="scientific">Porphyridium purpureum</name>
    <name type="common">Red alga</name>
    <name type="synonym">Porphyridium cruentum</name>
    <dbReference type="NCBI Taxonomy" id="35688"/>
    <lineage>
        <taxon>Eukaryota</taxon>
        <taxon>Rhodophyta</taxon>
        <taxon>Bangiophyceae</taxon>
        <taxon>Porphyridiales</taxon>
        <taxon>Porphyridiaceae</taxon>
        <taxon>Porphyridium</taxon>
    </lineage>
</organism>
<dbReference type="InterPro" id="IPR004859">
    <property type="entry name" value="Xrn1_N"/>
</dbReference>
<feature type="compositionally biased region" description="Polar residues" evidence="6">
    <location>
        <begin position="474"/>
        <end position="489"/>
    </location>
</feature>
<keyword evidence="4" id="KW-0378">Hydrolase</keyword>
<feature type="region of interest" description="Disordered" evidence="6">
    <location>
        <begin position="1016"/>
        <end position="1097"/>
    </location>
</feature>
<feature type="domain" description="Xrn1 N-terminal" evidence="7">
    <location>
        <begin position="1"/>
        <end position="254"/>
    </location>
</feature>
<keyword evidence="3" id="KW-0540">Nuclease</keyword>
<dbReference type="Gene3D" id="3.40.50.12390">
    <property type="match status" value="2"/>
</dbReference>
<sequence>MGIPAFFRWLSMRYPKILVECVEEVVVDADGGEIPIDASAANPNGVEFDALYLDMNGIIHPCTHPEDRPAPTTEEEMFEEVMRYVDRLMRIVRPRKMVYMAIDGVAPRAKINQQRSRRFRAAQEAELEVAEQGKLRKEWKKKGLLVDTGEAAEKRFDSNVITPGTPFMDRLAVTLRRHVDYKVSSDPAWANLHIVLSDASVPGEGEHKIAEFIRQQRLQSGYDASTKHVMYGLDADLIMLGLATHEAHFTILREFVDFNKKGHGNRMQSDVDRSQRKGAAAAGPPQFTNVRLPDGSTRSVIKGTLAELGLGRKPFQFLHIRVLREYLFLEFKDPIVEAAAAVDAQFRFDFERVVDDFVFMCFFVGNDFLPHLPSLEIREGAIDFLIEAYKDTVPTHGYLTDGMGEPNLDTARLLLREIGEMEFEVFRQRVANEKRMQEQQAARSSPNVSARMAKSDSGKHESQPYGMAMPAAQMTESSQHTLATPSPSVQEPEADPQAKLEGEREAEPDPPFAAHALMMQLGHGTNPLEDEGVALGRANDVLGERRKKVKLGQKRSAALSNASATLRGSLVKNEIAGSDTQEHIQKKPKAENSPHVKASENARHEDIKVEGDENGVALTAGASERQRGVAVEKSVADEDEKAGEAARSVALEATNAGNVEETSTSGQGEGPVTSDTTSDEDSDRSVGLTKVSAGDLLKFKDDVKSRVKDMQIVAPHEDKVRLHDEGWKLRYYREKLRWDISDASFKKMKDDFAKAYFEGLVWVMRYYYRGCVSWEWYYAYHYAPFASDLAECSVTSEDMVFEHGRIFTPLEQLMSVLPAASADGVLPPAYKELMDHSSSPIIDFYPVDFEIDMEGKRFAWQGVALLPFIDEVRLRQALEPRKKYLTEEEIHRNTFGEALIATNACTSLGQHIQRLSLGAAAEKISQEESNGIMFGLVSHDARSFSDVVSGTVFAIFRLHASKPHLCHLLPTAPTLTATLDVEDKVEMASGRLGWKVAKMGPLGIASKRLIYARNAPPARRFGNRTGPSIRNNSNLASGQQPPQPQQLQAAGTRGRGVGNGRGKITASSPAGGQGRGGKIVSPPQQQQQQYQWATPPGAAANIGVGSALSQGNSGTLYATPGWAPHYGLGQQPAAGPKLHAYFLMSVPGLVSPAARQNHSRMQFEGASAMGMRRSIGGGGASAGTIPGLSSTANVVFQLNAPAPHSHNPSVAPRRGGGR</sequence>
<evidence type="ECO:0000256" key="6">
    <source>
        <dbReference type="SAM" id="MobiDB-lite"/>
    </source>
</evidence>
<comment type="caution">
    <text evidence="9">The sequence shown here is derived from an EMBL/GenBank/DDBJ whole genome shotgun (WGS) entry which is preliminary data.</text>
</comment>
<proteinExistence type="inferred from homology"/>
<dbReference type="Proteomes" id="UP000324585">
    <property type="component" value="Unassembled WGS sequence"/>
</dbReference>
<dbReference type="PANTHER" id="PTHR12341:SF41">
    <property type="entry name" value="5'-3' EXORIBONUCLEASE 2"/>
    <property type="match status" value="1"/>
</dbReference>
<keyword evidence="5" id="KW-0269">Exonuclease</keyword>
<feature type="domain" description="Xrn1 helical" evidence="8">
    <location>
        <begin position="637"/>
        <end position="939"/>
    </location>
</feature>
<dbReference type="GO" id="GO:0004534">
    <property type="term" value="F:5'-3' RNA exonuclease activity"/>
    <property type="evidence" value="ECO:0007669"/>
    <property type="project" value="TreeGrafter"/>
</dbReference>
<dbReference type="GO" id="GO:0006397">
    <property type="term" value="P:mRNA processing"/>
    <property type="evidence" value="ECO:0007669"/>
    <property type="project" value="UniProtKB-KW"/>
</dbReference>
<feature type="region of interest" description="Disordered" evidence="6">
    <location>
        <begin position="434"/>
        <end position="508"/>
    </location>
</feature>
<feature type="region of interest" description="Disordered" evidence="6">
    <location>
        <begin position="572"/>
        <end position="686"/>
    </location>
</feature>